<evidence type="ECO:0000256" key="3">
    <source>
        <dbReference type="ARBA" id="ARBA00022989"/>
    </source>
</evidence>
<evidence type="ECO:0000259" key="6">
    <source>
        <dbReference type="Pfam" id="PF04116"/>
    </source>
</evidence>
<reference evidence="7" key="1">
    <citation type="journal article" date="2023" name="DNA Res.">
        <title>Chromosome-level genome assembly of Phrynocephalus forsythii using third-generation DNA sequencing and Hi-C analysis.</title>
        <authorList>
            <person name="Qi Y."/>
            <person name="Zhao W."/>
            <person name="Zhao Y."/>
            <person name="Niu C."/>
            <person name="Cao S."/>
            <person name="Zhang Y."/>
        </authorList>
    </citation>
    <scope>NUCLEOTIDE SEQUENCE</scope>
    <source>
        <tissue evidence="7">Muscle</tissue>
    </source>
</reference>
<comment type="subcellular location">
    <subcellularLocation>
        <location evidence="1">Membrane</location>
    </subcellularLocation>
</comment>
<keyword evidence="8" id="KW-1185">Reference proteome</keyword>
<sequence>MNSSELFDFGNRNHEENILVLQPVWVLVKMLEPWLKVPFFPMVCSFVIYFSFCLPFLALDFLGMRFSAVRKSKLHPQTSPTLGMVAHCLTQSIYQHLIFVLPATTVYFYWKPLQFPPKAPELPQLLLHVFACLLIFDFLFFLWHVLHHKVPWLYKTFHKVHHHHISTFALATQYSSTWELMWQGLFTVISAMLINSHPFEDMVFFVMNVGLSVEDHTGYDLPWSTHRLVPWGLYGGAPHHDLHHLHFKCNYAPYFKHWDRIFGTLCHAGDENSSLAKINKD</sequence>
<dbReference type="Proteomes" id="UP001142489">
    <property type="component" value="Unassembled WGS sequence"/>
</dbReference>
<feature type="transmembrane region" description="Helical" evidence="5">
    <location>
        <begin position="39"/>
        <end position="63"/>
    </location>
</feature>
<keyword evidence="4 5" id="KW-0472">Membrane</keyword>
<dbReference type="GO" id="GO:0005506">
    <property type="term" value="F:iron ion binding"/>
    <property type="evidence" value="ECO:0007669"/>
    <property type="project" value="InterPro"/>
</dbReference>
<dbReference type="AlphaFoldDB" id="A0A9Q0XQV3"/>
<evidence type="ECO:0000256" key="5">
    <source>
        <dbReference type="SAM" id="Phobius"/>
    </source>
</evidence>
<feature type="transmembrane region" description="Helical" evidence="5">
    <location>
        <begin position="84"/>
        <end position="110"/>
    </location>
</feature>
<evidence type="ECO:0000256" key="1">
    <source>
        <dbReference type="ARBA" id="ARBA00004370"/>
    </source>
</evidence>
<evidence type="ECO:0000313" key="7">
    <source>
        <dbReference type="EMBL" id="KAJ7324173.1"/>
    </source>
</evidence>
<dbReference type="EMBL" id="JAPFRF010000008">
    <property type="protein sequence ID" value="KAJ7324173.1"/>
    <property type="molecule type" value="Genomic_DNA"/>
</dbReference>
<feature type="domain" description="Fatty acid hydroxylase" evidence="6">
    <location>
        <begin position="130"/>
        <end position="264"/>
    </location>
</feature>
<dbReference type="OrthoDB" id="1658724at2759"/>
<dbReference type="Pfam" id="PF04116">
    <property type="entry name" value="FA_hydroxylase"/>
    <property type="match status" value="1"/>
</dbReference>
<dbReference type="InterPro" id="IPR050307">
    <property type="entry name" value="Sterol_Desaturase_Related"/>
</dbReference>
<organism evidence="7 8">
    <name type="scientific">Phrynocephalus forsythii</name>
    <dbReference type="NCBI Taxonomy" id="171643"/>
    <lineage>
        <taxon>Eukaryota</taxon>
        <taxon>Metazoa</taxon>
        <taxon>Chordata</taxon>
        <taxon>Craniata</taxon>
        <taxon>Vertebrata</taxon>
        <taxon>Euteleostomi</taxon>
        <taxon>Lepidosauria</taxon>
        <taxon>Squamata</taxon>
        <taxon>Bifurcata</taxon>
        <taxon>Unidentata</taxon>
        <taxon>Episquamata</taxon>
        <taxon>Toxicofera</taxon>
        <taxon>Iguania</taxon>
        <taxon>Acrodonta</taxon>
        <taxon>Agamidae</taxon>
        <taxon>Agaminae</taxon>
        <taxon>Phrynocephalus</taxon>
    </lineage>
</organism>
<gene>
    <name evidence="7" type="ORF">JRQ81_017193</name>
</gene>
<name>A0A9Q0XQV3_9SAUR</name>
<dbReference type="GO" id="GO:0008610">
    <property type="term" value="P:lipid biosynthetic process"/>
    <property type="evidence" value="ECO:0007669"/>
    <property type="project" value="InterPro"/>
</dbReference>
<evidence type="ECO:0000313" key="8">
    <source>
        <dbReference type="Proteomes" id="UP001142489"/>
    </source>
</evidence>
<proteinExistence type="predicted"/>
<dbReference type="GO" id="GO:0016491">
    <property type="term" value="F:oxidoreductase activity"/>
    <property type="evidence" value="ECO:0007669"/>
    <property type="project" value="InterPro"/>
</dbReference>
<evidence type="ECO:0000256" key="2">
    <source>
        <dbReference type="ARBA" id="ARBA00022692"/>
    </source>
</evidence>
<dbReference type="InterPro" id="IPR006694">
    <property type="entry name" value="Fatty_acid_hydroxylase"/>
</dbReference>
<feature type="transmembrane region" description="Helical" evidence="5">
    <location>
        <begin position="125"/>
        <end position="146"/>
    </location>
</feature>
<dbReference type="PANTHER" id="PTHR11863">
    <property type="entry name" value="STEROL DESATURASE"/>
    <property type="match status" value="1"/>
</dbReference>
<keyword evidence="2 5" id="KW-0812">Transmembrane</keyword>
<evidence type="ECO:0000256" key="4">
    <source>
        <dbReference type="ARBA" id="ARBA00023136"/>
    </source>
</evidence>
<keyword evidence="3 5" id="KW-1133">Transmembrane helix</keyword>
<comment type="caution">
    <text evidence="7">The sequence shown here is derived from an EMBL/GenBank/DDBJ whole genome shotgun (WGS) entry which is preliminary data.</text>
</comment>
<protein>
    <recommendedName>
        <fullName evidence="6">Fatty acid hydroxylase domain-containing protein</fullName>
    </recommendedName>
</protein>
<accession>A0A9Q0XQV3</accession>
<dbReference type="GO" id="GO:0016020">
    <property type="term" value="C:membrane"/>
    <property type="evidence" value="ECO:0007669"/>
    <property type="project" value="UniProtKB-SubCell"/>
</dbReference>